<evidence type="ECO:0000313" key="1">
    <source>
        <dbReference type="EMBL" id="MEJ6400073.1"/>
    </source>
</evidence>
<dbReference type="RefSeq" id="WP_339959895.1">
    <property type="nucleotide sequence ID" value="NZ_JAWMWH010000001.1"/>
</dbReference>
<gene>
    <name evidence="1" type="ORF">R4146_02620</name>
</gene>
<dbReference type="Proteomes" id="UP001370590">
    <property type="component" value="Unassembled WGS sequence"/>
</dbReference>
<organism evidence="1 2">
    <name type="scientific">Nicoliella lavandulae</name>
    <dbReference type="NCBI Taxonomy" id="3082954"/>
    <lineage>
        <taxon>Bacteria</taxon>
        <taxon>Bacillati</taxon>
        <taxon>Bacillota</taxon>
        <taxon>Bacilli</taxon>
        <taxon>Lactobacillales</taxon>
        <taxon>Lactobacillaceae</taxon>
        <taxon>Nicoliella</taxon>
    </lineage>
</organism>
<sequence length="160" mass="17748">MEIDAQKFIDQITDEDFKSTNFTVERANLEQDIKQSVGPMVQFIAEQIQSGAIAQARLEVADADTQFRLETSIINLPLRYAKAISKIMSGDGQQPVNVYMIVESPDVNRSKLRIDEVATADEFVAQQAAAVTRIADWMHEQLAKIDASLAAGTEEAEETE</sequence>
<evidence type="ECO:0000313" key="2">
    <source>
        <dbReference type="Proteomes" id="UP001370590"/>
    </source>
</evidence>
<reference evidence="1 2" key="1">
    <citation type="submission" date="2023-10" db="EMBL/GenBank/DDBJ databases">
        <title>Nicoliella lavandulae sp. nov. isolated from Lavandula angustifolia flowers.</title>
        <authorList>
            <person name="Alcantara C."/>
            <person name="Zuniga M."/>
            <person name="Landete J.M."/>
            <person name="Monedero V."/>
        </authorList>
    </citation>
    <scope>NUCLEOTIDE SEQUENCE [LARGE SCALE GENOMIC DNA]</scope>
    <source>
        <strain evidence="1 2">Es01</strain>
    </source>
</reference>
<protein>
    <recommendedName>
        <fullName evidence="3">DUF302 domain-containing protein</fullName>
    </recommendedName>
</protein>
<keyword evidence="2" id="KW-1185">Reference proteome</keyword>
<name>A0ABU8SJL0_9LACO</name>
<comment type="caution">
    <text evidence="1">The sequence shown here is derived from an EMBL/GenBank/DDBJ whole genome shotgun (WGS) entry which is preliminary data.</text>
</comment>
<proteinExistence type="predicted"/>
<accession>A0ABU8SJL0</accession>
<dbReference type="EMBL" id="JAWMWH010000001">
    <property type="protein sequence ID" value="MEJ6400073.1"/>
    <property type="molecule type" value="Genomic_DNA"/>
</dbReference>
<evidence type="ECO:0008006" key="3">
    <source>
        <dbReference type="Google" id="ProtNLM"/>
    </source>
</evidence>